<evidence type="ECO:0000313" key="4">
    <source>
        <dbReference type="Proteomes" id="UP000245212"/>
    </source>
</evidence>
<name>A0A2V1K221_9BURK</name>
<organism evidence="3 4">
    <name type="scientific">Corticimicrobacter populi</name>
    <dbReference type="NCBI Taxonomy" id="2175229"/>
    <lineage>
        <taxon>Bacteria</taxon>
        <taxon>Pseudomonadati</taxon>
        <taxon>Pseudomonadota</taxon>
        <taxon>Betaproteobacteria</taxon>
        <taxon>Burkholderiales</taxon>
        <taxon>Alcaligenaceae</taxon>
        <taxon>Corticimicrobacter</taxon>
    </lineage>
</organism>
<protein>
    <recommendedName>
        <fullName evidence="2">Acyltransferase 3 domain-containing protein</fullName>
    </recommendedName>
</protein>
<keyword evidence="1" id="KW-0812">Transmembrane</keyword>
<dbReference type="Pfam" id="PF01757">
    <property type="entry name" value="Acyl_transf_3"/>
    <property type="match status" value="1"/>
</dbReference>
<proteinExistence type="predicted"/>
<feature type="domain" description="Acyltransferase 3" evidence="2">
    <location>
        <begin position="5"/>
        <end position="289"/>
    </location>
</feature>
<feature type="transmembrane region" description="Helical" evidence="1">
    <location>
        <begin position="43"/>
        <end position="62"/>
    </location>
</feature>
<dbReference type="InterPro" id="IPR050879">
    <property type="entry name" value="Acyltransferase_3"/>
</dbReference>
<dbReference type="AlphaFoldDB" id="A0A2V1K221"/>
<dbReference type="PANTHER" id="PTHR23028">
    <property type="entry name" value="ACETYLTRANSFERASE"/>
    <property type="match status" value="1"/>
</dbReference>
<evidence type="ECO:0000256" key="1">
    <source>
        <dbReference type="SAM" id="Phobius"/>
    </source>
</evidence>
<sequence length="337" mass="37934">MKRIAGLDGIRALSIILVILSHVAVWPRIGLQNGPILNVLSPSNGVGIFFVLSGFLITLLLIEEKQKTGKTDIFAFFMRRTLRILPLYFIAITFVLLLDIAGKANVPNCIWPYAYTYTINFAPRACNHQSISHLWSLAVEEHFYLVWPLVFMLGRRIAIFAAAAFAAACIFYGFSPFEKYASTHRLVTWTFPAAAPIAFGCLAAFILNNSYVKRIFTDNSGAILLAIFAGTISPAFLAGKTLWMLSIASLLVYIYHNQNSVLVRFLELKPMIAIGIMSYGLYVWHGIFTGNGPWRQNAFPFPPEMDYGLWISLIVAPISYLAFEKPILRLKRFYKRT</sequence>
<dbReference type="EMBL" id="QETA01000005">
    <property type="protein sequence ID" value="PWF22176.1"/>
    <property type="molecule type" value="Genomic_DNA"/>
</dbReference>
<keyword evidence="4" id="KW-1185">Reference proteome</keyword>
<dbReference type="Proteomes" id="UP000245212">
    <property type="component" value="Unassembled WGS sequence"/>
</dbReference>
<evidence type="ECO:0000313" key="3">
    <source>
        <dbReference type="EMBL" id="PWF22176.1"/>
    </source>
</evidence>
<feature type="transmembrane region" description="Helical" evidence="1">
    <location>
        <begin position="186"/>
        <end position="207"/>
    </location>
</feature>
<feature type="transmembrane region" description="Helical" evidence="1">
    <location>
        <begin position="267"/>
        <end position="287"/>
    </location>
</feature>
<feature type="transmembrane region" description="Helical" evidence="1">
    <location>
        <begin position="307"/>
        <end position="323"/>
    </location>
</feature>
<dbReference type="GO" id="GO:0016020">
    <property type="term" value="C:membrane"/>
    <property type="evidence" value="ECO:0007669"/>
    <property type="project" value="TreeGrafter"/>
</dbReference>
<evidence type="ECO:0000259" key="2">
    <source>
        <dbReference type="Pfam" id="PF01757"/>
    </source>
</evidence>
<feature type="transmembrane region" description="Helical" evidence="1">
    <location>
        <begin position="222"/>
        <end position="255"/>
    </location>
</feature>
<feature type="transmembrane region" description="Helical" evidence="1">
    <location>
        <begin position="82"/>
        <end position="102"/>
    </location>
</feature>
<gene>
    <name evidence="3" type="ORF">DD235_12400</name>
</gene>
<reference evidence="4" key="1">
    <citation type="submission" date="2018-05" db="EMBL/GenBank/DDBJ databases">
        <authorList>
            <person name="Li Y."/>
        </authorList>
    </citation>
    <scope>NUCLEOTIDE SEQUENCE [LARGE SCALE GENOMIC DNA]</scope>
    <source>
        <strain evidence="4">3d-2-2</strain>
    </source>
</reference>
<keyword evidence="1" id="KW-1133">Transmembrane helix</keyword>
<keyword evidence="1" id="KW-0472">Membrane</keyword>
<feature type="transmembrane region" description="Helical" evidence="1">
    <location>
        <begin position="12"/>
        <end position="31"/>
    </location>
</feature>
<dbReference type="RefSeq" id="WP_109062414.1">
    <property type="nucleotide sequence ID" value="NZ_QETA01000005.1"/>
</dbReference>
<dbReference type="PANTHER" id="PTHR23028:SF53">
    <property type="entry name" value="ACYL_TRANSF_3 DOMAIN-CONTAINING PROTEIN"/>
    <property type="match status" value="1"/>
</dbReference>
<accession>A0A2V1K221</accession>
<feature type="transmembrane region" description="Helical" evidence="1">
    <location>
        <begin position="157"/>
        <end position="174"/>
    </location>
</feature>
<dbReference type="GO" id="GO:0000271">
    <property type="term" value="P:polysaccharide biosynthetic process"/>
    <property type="evidence" value="ECO:0007669"/>
    <property type="project" value="TreeGrafter"/>
</dbReference>
<comment type="caution">
    <text evidence="3">The sequence shown here is derived from an EMBL/GenBank/DDBJ whole genome shotgun (WGS) entry which is preliminary data.</text>
</comment>
<dbReference type="GO" id="GO:0016747">
    <property type="term" value="F:acyltransferase activity, transferring groups other than amino-acyl groups"/>
    <property type="evidence" value="ECO:0007669"/>
    <property type="project" value="InterPro"/>
</dbReference>
<dbReference type="InterPro" id="IPR002656">
    <property type="entry name" value="Acyl_transf_3_dom"/>
</dbReference>